<dbReference type="AlphaFoldDB" id="A0AAD0JTN7"/>
<dbReference type="InterPro" id="IPR008613">
    <property type="entry name" value="Excalibur_Ca-bd_domain"/>
</dbReference>
<evidence type="ECO:0000256" key="2">
    <source>
        <dbReference type="SAM" id="SignalP"/>
    </source>
</evidence>
<reference evidence="4 5" key="1">
    <citation type="submission" date="2016-04" db="EMBL/GenBank/DDBJ databases">
        <title>Complete genome sequence of the haloalkaliphilic hydrocarbon-degrading bacterium Dietzia psychralcaliphila ILA-1T, isolated from a drain of a fish product-processing plant.</title>
        <authorList>
            <person name="Zhao J."/>
            <person name="Hu B."/>
            <person name="Geng S."/>
            <person name="Nie Y."/>
            <person name="Tang Y."/>
        </authorList>
    </citation>
    <scope>NUCLEOTIDE SEQUENCE [LARGE SCALE GENOMIC DNA]</scope>
    <source>
        <strain evidence="4 5">ILA-1</strain>
    </source>
</reference>
<dbReference type="RefSeq" id="WP_107745788.1">
    <property type="nucleotide sequence ID" value="NZ_CP015453.1"/>
</dbReference>
<accession>A0AAD0JTN7</accession>
<keyword evidence="2" id="KW-0732">Signal</keyword>
<dbReference type="KEGG" id="dpc:A6048_13945"/>
<name>A0AAD0JTN7_9ACTN</name>
<feature type="domain" description="Excalibur calcium-binding" evidence="3">
    <location>
        <begin position="89"/>
        <end position="125"/>
    </location>
</feature>
<keyword evidence="5" id="KW-1185">Reference proteome</keyword>
<dbReference type="EMBL" id="CP015453">
    <property type="protein sequence ID" value="AWH96407.1"/>
    <property type="molecule type" value="Genomic_DNA"/>
</dbReference>
<proteinExistence type="predicted"/>
<evidence type="ECO:0000256" key="1">
    <source>
        <dbReference type="SAM" id="MobiDB-lite"/>
    </source>
</evidence>
<evidence type="ECO:0000313" key="4">
    <source>
        <dbReference type="EMBL" id="AWH96407.1"/>
    </source>
</evidence>
<evidence type="ECO:0000313" key="5">
    <source>
        <dbReference type="Proteomes" id="UP000244903"/>
    </source>
</evidence>
<organism evidence="4 5">
    <name type="scientific">Dietzia psychralcaliphila</name>
    <dbReference type="NCBI Taxonomy" id="139021"/>
    <lineage>
        <taxon>Bacteria</taxon>
        <taxon>Bacillati</taxon>
        <taxon>Actinomycetota</taxon>
        <taxon>Actinomycetes</taxon>
        <taxon>Mycobacteriales</taxon>
        <taxon>Dietziaceae</taxon>
        <taxon>Dietzia</taxon>
    </lineage>
</organism>
<dbReference type="Pfam" id="PF05901">
    <property type="entry name" value="Excalibur"/>
    <property type="match status" value="1"/>
</dbReference>
<feature type="chain" id="PRO_5041952849" description="Excalibur calcium-binding domain-containing protein" evidence="2">
    <location>
        <begin position="26"/>
        <end position="129"/>
    </location>
</feature>
<protein>
    <recommendedName>
        <fullName evidence="3">Excalibur calcium-binding domain-containing protein</fullName>
    </recommendedName>
</protein>
<feature type="region of interest" description="Disordered" evidence="1">
    <location>
        <begin position="110"/>
        <end position="129"/>
    </location>
</feature>
<dbReference type="SMART" id="SM00894">
    <property type="entry name" value="Excalibur"/>
    <property type="match status" value="1"/>
</dbReference>
<evidence type="ECO:0000259" key="3">
    <source>
        <dbReference type="SMART" id="SM00894"/>
    </source>
</evidence>
<feature type="signal peptide" evidence="2">
    <location>
        <begin position="1"/>
        <end position="25"/>
    </location>
</feature>
<dbReference type="Proteomes" id="UP000244903">
    <property type="component" value="Chromosome"/>
</dbReference>
<gene>
    <name evidence="4" type="ORF">A6048_13945</name>
</gene>
<sequence>MIRRSLATLGLAAVAVLGTAPSVTAAEMQVGSGVIALPEFAPVVIPAPMGFDAMALPLLPYPFVWSLHFVPAPGVAAPAPGPTPAPAPRLSGCREAWNLGVAPMHRGSRYYDPSMDGDNDGIACERDPR</sequence>